<evidence type="ECO:0000256" key="5">
    <source>
        <dbReference type="ARBA" id="ARBA00023136"/>
    </source>
</evidence>
<dbReference type="InterPro" id="IPR035906">
    <property type="entry name" value="MetI-like_sf"/>
</dbReference>
<reference evidence="8 9" key="1">
    <citation type="submission" date="2022-06" db="EMBL/GenBank/DDBJ databases">
        <title>Mesorhizobium sp. strain RP14 Genome sequencing and assembly.</title>
        <authorList>
            <person name="Kim I."/>
        </authorList>
    </citation>
    <scope>NUCLEOTIDE SEQUENCE [LARGE SCALE GENOMIC DNA]</scope>
    <source>
        <strain evidence="9">RP14(2022)</strain>
    </source>
</reference>
<dbReference type="PROSITE" id="PS50928">
    <property type="entry name" value="ABC_TM1"/>
    <property type="match status" value="1"/>
</dbReference>
<feature type="transmembrane region" description="Helical" evidence="6">
    <location>
        <begin position="183"/>
        <end position="203"/>
    </location>
</feature>
<evidence type="ECO:0000256" key="4">
    <source>
        <dbReference type="ARBA" id="ARBA00022989"/>
    </source>
</evidence>
<evidence type="ECO:0000256" key="2">
    <source>
        <dbReference type="ARBA" id="ARBA00022448"/>
    </source>
</evidence>
<evidence type="ECO:0000313" key="8">
    <source>
        <dbReference type="EMBL" id="MCO6048977.1"/>
    </source>
</evidence>
<name>A0ABT1C2B7_9HYPH</name>
<evidence type="ECO:0000259" key="7">
    <source>
        <dbReference type="PROSITE" id="PS50928"/>
    </source>
</evidence>
<comment type="similarity">
    <text evidence="6">Belongs to the binding-protein-dependent transport system permease family.</text>
</comment>
<dbReference type="PANTHER" id="PTHR30177:SF4">
    <property type="entry name" value="OSMOPROTECTANT IMPORT PERMEASE PROTEIN OSMW"/>
    <property type="match status" value="1"/>
</dbReference>
<keyword evidence="5 6" id="KW-0472">Membrane</keyword>
<dbReference type="SUPFAM" id="SSF161098">
    <property type="entry name" value="MetI-like"/>
    <property type="match status" value="1"/>
</dbReference>
<protein>
    <submittedName>
        <fullName evidence="8">ABC transporter permease</fullName>
    </submittedName>
</protein>
<accession>A0ABT1C2B7</accession>
<dbReference type="Gene3D" id="1.10.3720.10">
    <property type="entry name" value="MetI-like"/>
    <property type="match status" value="1"/>
</dbReference>
<evidence type="ECO:0000313" key="9">
    <source>
        <dbReference type="Proteomes" id="UP001205906"/>
    </source>
</evidence>
<evidence type="ECO:0000256" key="3">
    <source>
        <dbReference type="ARBA" id="ARBA00022692"/>
    </source>
</evidence>
<keyword evidence="3 6" id="KW-0812">Transmembrane</keyword>
<evidence type="ECO:0000256" key="1">
    <source>
        <dbReference type="ARBA" id="ARBA00004651"/>
    </source>
</evidence>
<feature type="transmembrane region" description="Helical" evidence="6">
    <location>
        <begin position="128"/>
        <end position="146"/>
    </location>
</feature>
<feature type="transmembrane region" description="Helical" evidence="6">
    <location>
        <begin position="88"/>
        <end position="107"/>
    </location>
</feature>
<comment type="subcellular location">
    <subcellularLocation>
        <location evidence="1 6">Cell membrane</location>
        <topology evidence="1 6">Multi-pass membrane protein</topology>
    </subcellularLocation>
</comment>
<comment type="caution">
    <text evidence="8">The sequence shown here is derived from an EMBL/GenBank/DDBJ whole genome shotgun (WGS) entry which is preliminary data.</text>
</comment>
<sequence>MSLVLDALTWIWNNPAPFNRALIQHLVMSGASLLIALAVGLPLAVLIISRQTLATVSINVVNALRTLPSLVILAIMMPFMGIGLAPSIVALTILALPPILINAYVGLRDVDPDAVEAATGMGMSRSQILWKIRVPLAAPAMFAGLRTAAVQVLAGATLAPFIGGGGLGDFIVAGLGIMDMSRLLVGALTIAVLALLAEFILALTEKLLFAERTGA</sequence>
<organism evidence="8 9">
    <name type="scientific">Mesorhizobium liriopis</name>
    <dbReference type="NCBI Taxonomy" id="2953882"/>
    <lineage>
        <taxon>Bacteria</taxon>
        <taxon>Pseudomonadati</taxon>
        <taxon>Pseudomonadota</taxon>
        <taxon>Alphaproteobacteria</taxon>
        <taxon>Hyphomicrobiales</taxon>
        <taxon>Phyllobacteriaceae</taxon>
        <taxon>Mesorhizobium</taxon>
    </lineage>
</organism>
<dbReference type="InterPro" id="IPR000515">
    <property type="entry name" value="MetI-like"/>
</dbReference>
<keyword evidence="9" id="KW-1185">Reference proteome</keyword>
<dbReference type="PANTHER" id="PTHR30177">
    <property type="entry name" value="GLYCINE BETAINE/L-PROLINE TRANSPORT SYSTEM PERMEASE PROTEIN PROW"/>
    <property type="match status" value="1"/>
</dbReference>
<dbReference type="Proteomes" id="UP001205906">
    <property type="component" value="Unassembled WGS sequence"/>
</dbReference>
<gene>
    <name evidence="8" type="ORF">NGM99_04130</name>
</gene>
<dbReference type="RefSeq" id="WP_252816275.1">
    <property type="nucleotide sequence ID" value="NZ_JAMXQS010000002.1"/>
</dbReference>
<dbReference type="InterPro" id="IPR051204">
    <property type="entry name" value="ABC_transp_perm/SBD"/>
</dbReference>
<dbReference type="EMBL" id="JAMXQS010000002">
    <property type="protein sequence ID" value="MCO6048977.1"/>
    <property type="molecule type" value="Genomic_DNA"/>
</dbReference>
<feature type="transmembrane region" description="Helical" evidence="6">
    <location>
        <begin position="60"/>
        <end position="82"/>
    </location>
</feature>
<feature type="transmembrane region" description="Helical" evidence="6">
    <location>
        <begin position="22"/>
        <end position="48"/>
    </location>
</feature>
<feature type="domain" description="ABC transmembrane type-1" evidence="7">
    <location>
        <begin position="22"/>
        <end position="201"/>
    </location>
</feature>
<evidence type="ECO:0000256" key="6">
    <source>
        <dbReference type="RuleBase" id="RU363032"/>
    </source>
</evidence>
<keyword evidence="4 6" id="KW-1133">Transmembrane helix</keyword>
<feature type="transmembrane region" description="Helical" evidence="6">
    <location>
        <begin position="152"/>
        <end position="176"/>
    </location>
</feature>
<keyword evidence="2 6" id="KW-0813">Transport</keyword>
<proteinExistence type="inferred from homology"/>
<dbReference type="Pfam" id="PF00528">
    <property type="entry name" value="BPD_transp_1"/>
    <property type="match status" value="1"/>
</dbReference>
<dbReference type="CDD" id="cd06261">
    <property type="entry name" value="TM_PBP2"/>
    <property type="match status" value="1"/>
</dbReference>